<evidence type="ECO:0000313" key="2">
    <source>
        <dbReference type="Proteomes" id="UP001153269"/>
    </source>
</evidence>
<accession>A0A9N7YQ21</accession>
<organism evidence="1 2">
    <name type="scientific">Pleuronectes platessa</name>
    <name type="common">European plaice</name>
    <dbReference type="NCBI Taxonomy" id="8262"/>
    <lineage>
        <taxon>Eukaryota</taxon>
        <taxon>Metazoa</taxon>
        <taxon>Chordata</taxon>
        <taxon>Craniata</taxon>
        <taxon>Vertebrata</taxon>
        <taxon>Euteleostomi</taxon>
        <taxon>Actinopterygii</taxon>
        <taxon>Neopterygii</taxon>
        <taxon>Teleostei</taxon>
        <taxon>Neoteleostei</taxon>
        <taxon>Acanthomorphata</taxon>
        <taxon>Carangaria</taxon>
        <taxon>Pleuronectiformes</taxon>
        <taxon>Pleuronectoidei</taxon>
        <taxon>Pleuronectidae</taxon>
        <taxon>Pleuronectes</taxon>
    </lineage>
</organism>
<proteinExistence type="predicted"/>
<keyword evidence="2" id="KW-1185">Reference proteome</keyword>
<evidence type="ECO:0000313" key="1">
    <source>
        <dbReference type="EMBL" id="CAB1440169.1"/>
    </source>
</evidence>
<gene>
    <name evidence="1" type="ORF">PLEPLA_LOCUS27935</name>
</gene>
<dbReference type="Proteomes" id="UP001153269">
    <property type="component" value="Unassembled WGS sequence"/>
</dbReference>
<dbReference type="EMBL" id="CADEAL010002405">
    <property type="protein sequence ID" value="CAB1440169.1"/>
    <property type="molecule type" value="Genomic_DNA"/>
</dbReference>
<sequence>KSDEQAFGCRLVYCCVSVDGETVALWDYTRSQFPTFYLNPPLDIRAGLRRRALMLRKLRSKGSGHGSLAVDWLAHIQIHANISPTFAPLVSLSDPSRKPTQSLLNGVGRHGFMLTFMRYGTSAVFRSDKIYSR</sequence>
<protein>
    <submittedName>
        <fullName evidence="1">Uncharacterized protein</fullName>
    </submittedName>
</protein>
<comment type="caution">
    <text evidence="1">The sequence shown here is derived from an EMBL/GenBank/DDBJ whole genome shotgun (WGS) entry which is preliminary data.</text>
</comment>
<name>A0A9N7YQ21_PLEPL</name>
<feature type="non-terminal residue" evidence="1">
    <location>
        <position position="133"/>
    </location>
</feature>
<dbReference type="AlphaFoldDB" id="A0A9N7YQ21"/>
<reference evidence="1" key="1">
    <citation type="submission" date="2020-03" db="EMBL/GenBank/DDBJ databases">
        <authorList>
            <person name="Weist P."/>
        </authorList>
    </citation>
    <scope>NUCLEOTIDE SEQUENCE</scope>
</reference>